<dbReference type="EMBL" id="BQKE01000006">
    <property type="protein sequence ID" value="GJM64740.1"/>
    <property type="molecule type" value="Genomic_DNA"/>
</dbReference>
<accession>A0AAN4W546</accession>
<evidence type="ECO:0000313" key="3">
    <source>
        <dbReference type="Proteomes" id="UP001310022"/>
    </source>
</evidence>
<name>A0AAN4W546_9BACT</name>
<reference evidence="1 3" key="1">
    <citation type="submission" date="2021-12" db="EMBL/GenBank/DDBJ databases">
        <title>Genome sequencing of bacteria with rrn-lacking chromosome and rrn-plasmid.</title>
        <authorList>
            <person name="Anda M."/>
            <person name="Iwasaki W."/>
        </authorList>
    </citation>
    <scope>NUCLEOTIDE SEQUENCE [LARGE SCALE GENOMIC DNA]</scope>
    <source>
        <strain evidence="1 3">NBRC 15940</strain>
    </source>
</reference>
<organism evidence="1 3">
    <name type="scientific">Persicobacter diffluens</name>
    <dbReference type="NCBI Taxonomy" id="981"/>
    <lineage>
        <taxon>Bacteria</taxon>
        <taxon>Pseudomonadati</taxon>
        <taxon>Bacteroidota</taxon>
        <taxon>Cytophagia</taxon>
        <taxon>Cytophagales</taxon>
        <taxon>Persicobacteraceae</taxon>
        <taxon>Persicobacter</taxon>
    </lineage>
</organism>
<keyword evidence="3" id="KW-1185">Reference proteome</keyword>
<evidence type="ECO:0000313" key="1">
    <source>
        <dbReference type="EMBL" id="GJM64740.1"/>
    </source>
</evidence>
<dbReference type="Proteomes" id="UP001310022">
    <property type="component" value="Unassembled WGS sequence"/>
</dbReference>
<evidence type="ECO:0000313" key="2">
    <source>
        <dbReference type="EMBL" id="GJM65149.1"/>
    </source>
</evidence>
<protein>
    <submittedName>
        <fullName evidence="1">Uncharacterized protein</fullName>
    </submittedName>
</protein>
<dbReference type="AlphaFoldDB" id="A0AAN4W546"/>
<sequence length="36" mass="4079">MNKENASLHKADLLNQNKPEIKQFSKINLSGKGLIR</sequence>
<dbReference type="EMBL" id="BQKE01000016">
    <property type="protein sequence ID" value="GJM65149.1"/>
    <property type="molecule type" value="Genomic_DNA"/>
</dbReference>
<proteinExistence type="predicted"/>
<comment type="caution">
    <text evidence="1">The sequence shown here is derived from an EMBL/GenBank/DDBJ whole genome shotgun (WGS) entry which is preliminary data.</text>
</comment>
<gene>
    <name evidence="1" type="ORF">PEDI_52920</name>
    <name evidence="2" type="ORF">PEDI_57010</name>
</gene>